<dbReference type="InterPro" id="IPR012910">
    <property type="entry name" value="Plug_dom"/>
</dbReference>
<protein>
    <submittedName>
        <fullName evidence="12">TonB-dependent receptor</fullName>
    </submittedName>
</protein>
<dbReference type="EMBL" id="JAFIWB010000001">
    <property type="protein sequence ID" value="MBN6100922.1"/>
    <property type="molecule type" value="Genomic_DNA"/>
</dbReference>
<keyword evidence="4 8" id="KW-0812">Transmembrane</keyword>
<keyword evidence="6 8" id="KW-0472">Membrane</keyword>
<dbReference type="PANTHER" id="PTHR47234">
    <property type="match status" value="1"/>
</dbReference>
<evidence type="ECO:0000313" key="13">
    <source>
        <dbReference type="Proteomes" id="UP000695802"/>
    </source>
</evidence>
<dbReference type="Gene3D" id="2.40.170.20">
    <property type="entry name" value="TonB-dependent receptor, beta-barrel domain"/>
    <property type="match status" value="1"/>
</dbReference>
<keyword evidence="3 8" id="KW-1134">Transmembrane beta strand</keyword>
<reference evidence="12 13" key="1">
    <citation type="submission" date="2021-02" db="EMBL/GenBank/DDBJ databases">
        <title>Taxonomically Unique Crown Gall-Associated Xanthomonas Stains Have Deficiency in Virulence Repertories.</title>
        <authorList>
            <person name="Mafakheri H."/>
            <person name="Taghavi S.M."/>
            <person name="Dimkic I."/>
            <person name="Nemanja K."/>
            <person name="Osdaghi E."/>
        </authorList>
    </citation>
    <scope>NUCLEOTIDE SEQUENCE [LARGE SCALE GENOMIC DNA]</scope>
    <source>
        <strain evidence="12 13">FX4</strain>
    </source>
</reference>
<dbReference type="Proteomes" id="UP000695802">
    <property type="component" value="Unassembled WGS sequence"/>
</dbReference>
<gene>
    <name evidence="12" type="ORF">JR064_01940</name>
</gene>
<comment type="subcellular location">
    <subcellularLocation>
        <location evidence="1 8">Cell outer membrane</location>
        <topology evidence="1 8">Multi-pass membrane protein</topology>
    </subcellularLocation>
</comment>
<evidence type="ECO:0000256" key="1">
    <source>
        <dbReference type="ARBA" id="ARBA00004571"/>
    </source>
</evidence>
<feature type="domain" description="TonB-dependent receptor plug" evidence="11">
    <location>
        <begin position="37"/>
        <end position="154"/>
    </location>
</feature>
<dbReference type="InterPro" id="IPR000531">
    <property type="entry name" value="Beta-barrel_TonB"/>
</dbReference>
<evidence type="ECO:0000256" key="7">
    <source>
        <dbReference type="ARBA" id="ARBA00023237"/>
    </source>
</evidence>
<evidence type="ECO:0000259" key="11">
    <source>
        <dbReference type="Pfam" id="PF07715"/>
    </source>
</evidence>
<keyword evidence="7 8" id="KW-0998">Cell outer membrane</keyword>
<name>A0ABS3AXV9_9XANT</name>
<comment type="caution">
    <text evidence="12">The sequence shown here is derived from an EMBL/GenBank/DDBJ whole genome shotgun (WGS) entry which is preliminary data.</text>
</comment>
<dbReference type="RefSeq" id="WP_206228728.1">
    <property type="nucleotide sequence ID" value="NZ_JAFIWB010000001.1"/>
</dbReference>
<feature type="domain" description="TonB-dependent receptor-like beta-barrel" evidence="10">
    <location>
        <begin position="321"/>
        <end position="874"/>
    </location>
</feature>
<evidence type="ECO:0000256" key="8">
    <source>
        <dbReference type="PROSITE-ProRule" id="PRU01360"/>
    </source>
</evidence>
<keyword evidence="13" id="KW-1185">Reference proteome</keyword>
<dbReference type="Gene3D" id="2.170.130.10">
    <property type="entry name" value="TonB-dependent receptor, plug domain"/>
    <property type="match status" value="1"/>
</dbReference>
<evidence type="ECO:0000256" key="2">
    <source>
        <dbReference type="ARBA" id="ARBA00022448"/>
    </source>
</evidence>
<dbReference type="PANTHER" id="PTHR47234:SF1">
    <property type="entry name" value="TONB-DEPENDENT RECEPTOR"/>
    <property type="match status" value="1"/>
</dbReference>
<dbReference type="InterPro" id="IPR037066">
    <property type="entry name" value="Plug_dom_sf"/>
</dbReference>
<dbReference type="Pfam" id="PF00593">
    <property type="entry name" value="TonB_dep_Rec_b-barrel"/>
    <property type="match status" value="1"/>
</dbReference>
<keyword evidence="5 9" id="KW-0798">TonB box</keyword>
<dbReference type="PROSITE" id="PS52016">
    <property type="entry name" value="TONB_DEPENDENT_REC_3"/>
    <property type="match status" value="1"/>
</dbReference>
<sequence>MVVPAAFSAFAQDSTDTKATDLERVTVTGSLIPQSEIETATPVTTITAEDIKARGFNSVADVLQKSSFATGAVQGGQTSGSFTQGAKTVSLFGLSPGYVKYLIDGRPMSNYPALYNGSDTFNNISGIPIDLVDRIEILPGGQSSLYGSDAIAGVINVILKKKMDGAVFSIRGGGYSEGGGSNFRATFADGWTSADGRTSVLGGVQYEEKDPIWAYDRSLTKQYNTQGYTAPLISRDFLVYSPFTSYKFLDPANCGNVSGLFGGTMSLQQRPGFGDEYYCGSKYTPGYRTLDNGQKSLQAYVHGTFDLNDNVQLYGDVLYSKDQVKYNSGGNYLWWGTSADFGYYYDPNLDDLVNLQRSFAPEEVGPNGFNDTMSRDTSESVRVTFGAQGTLGQSSWDYDAGVTYTQYKLEERNFVRFKDPIDQFFINKVLGPQQGLDPYYNAYPVYTPNYAAFYSPITPEEFASFTGHATNKSKTSDSMLRLQLTNAKLFALPGGDAGLAVVGEYGKQKWDYDPAPEILNGEVWGLTSVAGGGDRDRYALTSELRMPVFDPLTITLAGRYDAFKASGTTVDKPTYSIALEYRPFQSLLLRGKYGTAFRAPTLSDQYQGESGYYNSVIDYYQCAQRGYLPGNTDSCPAAYSSRQFRGTQSGNLGLKPINADVWSAGFVWSPVDRMALTFDYLNWDISDEVTQQSADALSLQDYRCRAGIDDISSALCTSAMAQVTRNAAGQITAIYTPKINVSNQKLEMAVASFRYGYDFGRWGDLSTVVSYTQKISHEYTQYAGDEPVDLLNNPYWSTDPKRKADASLTWEIGDFSTTWYASWFDKTPNYAANLSTAGYAAPRAGKLPSHITHNASVTYTAFEGMELSLMVTNVFNKMPPFDASYPGSSSSPYNSYNYDVYGRAYLMEMRYSFGK</sequence>
<evidence type="ECO:0000256" key="6">
    <source>
        <dbReference type="ARBA" id="ARBA00023136"/>
    </source>
</evidence>
<evidence type="ECO:0000256" key="9">
    <source>
        <dbReference type="RuleBase" id="RU003357"/>
    </source>
</evidence>
<keyword evidence="2 8" id="KW-0813">Transport</keyword>
<organism evidence="12 13">
    <name type="scientific">Xanthomonas bonasiae</name>
    <dbReference type="NCBI Taxonomy" id="2810351"/>
    <lineage>
        <taxon>Bacteria</taxon>
        <taxon>Pseudomonadati</taxon>
        <taxon>Pseudomonadota</taxon>
        <taxon>Gammaproteobacteria</taxon>
        <taxon>Lysobacterales</taxon>
        <taxon>Lysobacteraceae</taxon>
        <taxon>Xanthomonas</taxon>
    </lineage>
</organism>
<comment type="similarity">
    <text evidence="8 9">Belongs to the TonB-dependent receptor family.</text>
</comment>
<dbReference type="InterPro" id="IPR039426">
    <property type="entry name" value="TonB-dep_rcpt-like"/>
</dbReference>
<dbReference type="InterPro" id="IPR036942">
    <property type="entry name" value="Beta-barrel_TonB_sf"/>
</dbReference>
<evidence type="ECO:0000256" key="5">
    <source>
        <dbReference type="ARBA" id="ARBA00023077"/>
    </source>
</evidence>
<evidence type="ECO:0000259" key="10">
    <source>
        <dbReference type="Pfam" id="PF00593"/>
    </source>
</evidence>
<accession>A0ABS3AXV9</accession>
<keyword evidence="12" id="KW-0675">Receptor</keyword>
<evidence type="ECO:0000256" key="4">
    <source>
        <dbReference type="ARBA" id="ARBA00022692"/>
    </source>
</evidence>
<dbReference type="SUPFAM" id="SSF56935">
    <property type="entry name" value="Porins"/>
    <property type="match status" value="1"/>
</dbReference>
<dbReference type="Pfam" id="PF07715">
    <property type="entry name" value="Plug"/>
    <property type="match status" value="1"/>
</dbReference>
<evidence type="ECO:0000256" key="3">
    <source>
        <dbReference type="ARBA" id="ARBA00022452"/>
    </source>
</evidence>
<evidence type="ECO:0000313" key="12">
    <source>
        <dbReference type="EMBL" id="MBN6100922.1"/>
    </source>
</evidence>
<proteinExistence type="inferred from homology"/>